<name>M7XHU4_9BACT</name>
<dbReference type="RefSeq" id="WP_008625409.1">
    <property type="nucleotide sequence ID" value="NZ_AMZY02000007.1"/>
</dbReference>
<dbReference type="EMBL" id="AMZY02000007">
    <property type="protein sequence ID" value="EMS34133.1"/>
    <property type="molecule type" value="Genomic_DNA"/>
</dbReference>
<gene>
    <name evidence="1" type="ORF">C943_03950</name>
</gene>
<dbReference type="InParanoid" id="M7XHU4"/>
<dbReference type="Proteomes" id="UP000010953">
    <property type="component" value="Unassembled WGS sequence"/>
</dbReference>
<dbReference type="AlphaFoldDB" id="M7XHU4"/>
<keyword evidence="2" id="KW-1185">Reference proteome</keyword>
<evidence type="ECO:0000313" key="1">
    <source>
        <dbReference type="EMBL" id="EMS34133.1"/>
    </source>
</evidence>
<evidence type="ECO:0000313" key="2">
    <source>
        <dbReference type="Proteomes" id="UP000010953"/>
    </source>
</evidence>
<comment type="caution">
    <text evidence="1">The sequence shown here is derived from an EMBL/GenBank/DDBJ whole genome shotgun (WGS) entry which is preliminary data.</text>
</comment>
<organism evidence="1 2">
    <name type="scientific">Mariniradius saccharolyticus AK6</name>
    <dbReference type="NCBI Taxonomy" id="1239962"/>
    <lineage>
        <taxon>Bacteria</taxon>
        <taxon>Pseudomonadati</taxon>
        <taxon>Bacteroidota</taxon>
        <taxon>Cytophagia</taxon>
        <taxon>Cytophagales</taxon>
        <taxon>Cyclobacteriaceae</taxon>
        <taxon>Mariniradius</taxon>
    </lineage>
</organism>
<proteinExistence type="predicted"/>
<reference evidence="1" key="1">
    <citation type="submission" date="2013-01" db="EMBL/GenBank/DDBJ databases">
        <title>Genome assembly of Mariniradius saccharolyticus AK6.</title>
        <authorList>
            <person name="Vaidya B."/>
            <person name="Khatri I."/>
            <person name="Tanuku N.R.S."/>
            <person name="Subramanian S."/>
            <person name="Pinnaka A."/>
        </authorList>
    </citation>
    <scope>NUCLEOTIDE SEQUENCE [LARGE SCALE GENOMIC DNA]</scope>
    <source>
        <strain evidence="1">AK6</strain>
    </source>
</reference>
<protein>
    <submittedName>
        <fullName evidence="1">Uncharacterized protein</fullName>
    </submittedName>
</protein>
<sequence>MMILAIFLWLSFPKDLPIKTESEDCFFVSKGYRHADFLIFFDDGTGKLYDWGGSLRSKFDFEWSRIDSLYIINFKDDTHQNESLIHDKRGDLHINESNLNPYQNTRVLTDYQEFKRVGEKRFHRRYKEFLEQGFN</sequence>
<accession>M7XHU4</accession>